<dbReference type="InterPro" id="IPR055245">
    <property type="entry name" value="HTH_proteobacteria"/>
</dbReference>
<accession>A0ABS9NPK1</accession>
<comment type="caution">
    <text evidence="2">The sequence shown here is derived from an EMBL/GenBank/DDBJ whole genome shotgun (WGS) entry which is preliminary data.</text>
</comment>
<keyword evidence="3" id="KW-1185">Reference proteome</keyword>
<protein>
    <submittedName>
        <fullName evidence="2">Helix-turn-helix domain-containing protein</fullName>
    </submittedName>
</protein>
<feature type="domain" description="Winged helix-turn-helix" evidence="1">
    <location>
        <begin position="7"/>
        <end position="68"/>
    </location>
</feature>
<reference evidence="2 3" key="1">
    <citation type="submission" date="2022-02" db="EMBL/GenBank/DDBJ databases">
        <title>Genome sequence data of Kingella unionensis sp. nov. strain CICC 24913 (CCUG 75125).</title>
        <authorList>
            <person name="Xiao M."/>
        </authorList>
    </citation>
    <scope>NUCLEOTIDE SEQUENCE [LARGE SCALE GENOMIC DNA]</scope>
    <source>
        <strain evidence="2 3">CICC 24913</strain>
    </source>
</reference>
<organism evidence="2 3">
    <name type="scientific">Kingella pumchi</name>
    <dbReference type="NCBI Taxonomy" id="2779506"/>
    <lineage>
        <taxon>Bacteria</taxon>
        <taxon>Pseudomonadati</taxon>
        <taxon>Pseudomonadota</taxon>
        <taxon>Betaproteobacteria</taxon>
        <taxon>Neisseriales</taxon>
        <taxon>Neisseriaceae</taxon>
        <taxon>Kingella</taxon>
    </lineage>
</organism>
<sequence length="71" mass="8011">MKPTTASQCARLLAHFKKGGTITSFEAYKRFKITQLAARITDLEMRGAVIARAWETNNGKRYVRYSMGVKA</sequence>
<evidence type="ECO:0000259" key="1">
    <source>
        <dbReference type="Pfam" id="PF14090"/>
    </source>
</evidence>
<proteinExistence type="predicted"/>
<evidence type="ECO:0000313" key="3">
    <source>
        <dbReference type="Proteomes" id="UP001298424"/>
    </source>
</evidence>
<dbReference type="RefSeq" id="WP_238748251.1">
    <property type="nucleotide sequence ID" value="NZ_JAKOOW010000033.1"/>
</dbReference>
<evidence type="ECO:0000313" key="2">
    <source>
        <dbReference type="EMBL" id="MCG6504719.1"/>
    </source>
</evidence>
<dbReference type="Proteomes" id="UP001298424">
    <property type="component" value="Unassembled WGS sequence"/>
</dbReference>
<dbReference type="Pfam" id="PF14090">
    <property type="entry name" value="HTH_39"/>
    <property type="match status" value="1"/>
</dbReference>
<gene>
    <name evidence="2" type="ORF">MB824_09440</name>
</gene>
<dbReference type="EMBL" id="JAKOOW010000033">
    <property type="protein sequence ID" value="MCG6504719.1"/>
    <property type="molecule type" value="Genomic_DNA"/>
</dbReference>
<name>A0ABS9NPK1_9NEIS</name>